<dbReference type="InterPro" id="IPR005046">
    <property type="entry name" value="DUF285"/>
</dbReference>
<comment type="caution">
    <text evidence="2">The sequence shown here is derived from an EMBL/GenBank/DDBJ whole genome shotgun (WGS) entry which is preliminary data.</text>
</comment>
<gene>
    <name evidence="2" type="ORF">NCTC10254_00780</name>
</gene>
<dbReference type="Pfam" id="PF03382">
    <property type="entry name" value="DUF285"/>
    <property type="match status" value="1"/>
</dbReference>
<dbReference type="InterPro" id="IPR011889">
    <property type="entry name" value="Liste_lipo_26"/>
</dbReference>
<dbReference type="GeneID" id="84574778"/>
<evidence type="ECO:0000313" key="2">
    <source>
        <dbReference type="EMBL" id="SPW24402.1"/>
    </source>
</evidence>
<name>A0A8B4GTG9_9CORY</name>
<sequence>MAASSGKKSSRSKKSRSSSARSSKSSKSSLWRQIKTIGISIIVVYWLASCFTFGVSDFEIFDEGHWVTAKARAEKVAAFTAEHPEAFIMDVWGFGDRTKINPVIAGADSDVRVWCINSHEVTKTPAEAAQKLCKTTKSGPTTIAIYGGNFANVDFSTNTSGSGSLELTVQQWGKNKYKGLEKMFAGFHTVEFADSAGVPDLSQATSIERVFEYVESIIGDLNKWDVSNIENFSSAFHDSQFNGDISKWDTRNATTMRDMFMSAFYFNGDISRWNISRVTDMRSMFFQAASFDQNLSQWDIAQLKLAYDMFDESGLSPKNFTAMLDGWATRQPRQYVHMGARTIHHCGDRQVGLQKLQKAYGWSIPDEGATTDCDPFWIKMVDKNAFKYPVELPTSVLFKVNKKLQESSSECQMYDEKNLVLECSIYKAGTHTFWVEDSEARQITTDIHVTEYVDSDD</sequence>
<dbReference type="AlphaFoldDB" id="A0A8B4GTG9"/>
<dbReference type="NCBIfam" id="TIGR02167">
    <property type="entry name" value="Liste_lipo_26"/>
    <property type="match status" value="1"/>
</dbReference>
<dbReference type="Proteomes" id="UP000249886">
    <property type="component" value="Unassembled WGS sequence"/>
</dbReference>
<organism evidence="2 3">
    <name type="scientific">Corynebacterium matruchotii</name>
    <dbReference type="NCBI Taxonomy" id="43768"/>
    <lineage>
        <taxon>Bacteria</taxon>
        <taxon>Bacillati</taxon>
        <taxon>Actinomycetota</taxon>
        <taxon>Actinomycetes</taxon>
        <taxon>Mycobacteriales</taxon>
        <taxon>Corynebacteriaceae</taxon>
        <taxon>Corynebacterium</taxon>
    </lineage>
</organism>
<protein>
    <submittedName>
        <fullName evidence="2">Bacterial surface protein 26-residue repeat</fullName>
    </submittedName>
</protein>
<feature type="region of interest" description="Disordered" evidence="1">
    <location>
        <begin position="1"/>
        <end position="24"/>
    </location>
</feature>
<accession>A0A8B4GTG9</accession>
<dbReference type="EMBL" id="UARK01000001">
    <property type="protein sequence ID" value="SPW24402.1"/>
    <property type="molecule type" value="Genomic_DNA"/>
</dbReference>
<proteinExistence type="predicted"/>
<reference evidence="2 3" key="1">
    <citation type="submission" date="2018-06" db="EMBL/GenBank/DDBJ databases">
        <authorList>
            <consortium name="Pathogen Informatics"/>
            <person name="Doyle S."/>
        </authorList>
    </citation>
    <scope>NUCLEOTIDE SEQUENCE [LARGE SCALE GENOMIC DNA]</scope>
    <source>
        <strain evidence="2 3">NCTC10254</strain>
    </source>
</reference>
<dbReference type="RefSeq" id="WP_005526778.1">
    <property type="nucleotide sequence ID" value="NZ_CP050134.2"/>
</dbReference>
<evidence type="ECO:0000313" key="3">
    <source>
        <dbReference type="Proteomes" id="UP000249886"/>
    </source>
</evidence>
<evidence type="ECO:0000256" key="1">
    <source>
        <dbReference type="SAM" id="MobiDB-lite"/>
    </source>
</evidence>